<feature type="region of interest" description="Disordered" evidence="1">
    <location>
        <begin position="36"/>
        <end position="65"/>
    </location>
</feature>
<feature type="compositionally biased region" description="Basic and acidic residues" evidence="1">
    <location>
        <begin position="53"/>
        <end position="65"/>
    </location>
</feature>
<feature type="transmembrane region" description="Helical" evidence="2">
    <location>
        <begin position="12"/>
        <end position="29"/>
    </location>
</feature>
<gene>
    <name evidence="3" type="ORF">SAMD00023353_0403240</name>
</gene>
<protein>
    <submittedName>
        <fullName evidence="3">Uncharacterized protein</fullName>
    </submittedName>
</protein>
<evidence type="ECO:0000313" key="4">
    <source>
        <dbReference type="Proteomes" id="UP000054516"/>
    </source>
</evidence>
<dbReference type="Proteomes" id="UP000054516">
    <property type="component" value="Unassembled WGS sequence"/>
</dbReference>
<sequence>MAPRGNITPRTIAAPAAAFCMAWVLFAYTRSSINEARWKAQQDRERRRGRGSPSREDDPNESRGQ</sequence>
<dbReference type="AlphaFoldDB" id="A0A1S8A5L0"/>
<keyword evidence="2" id="KW-0472">Membrane</keyword>
<keyword evidence="2" id="KW-0812">Transmembrane</keyword>
<keyword evidence="4" id="KW-1185">Reference proteome</keyword>
<feature type="compositionally biased region" description="Basic and acidic residues" evidence="1">
    <location>
        <begin position="36"/>
        <end position="46"/>
    </location>
</feature>
<dbReference type="EMBL" id="DF977449">
    <property type="protein sequence ID" value="GAW25319.1"/>
    <property type="molecule type" value="Genomic_DNA"/>
</dbReference>
<evidence type="ECO:0000313" key="3">
    <source>
        <dbReference type="EMBL" id="GAW25319.1"/>
    </source>
</evidence>
<evidence type="ECO:0000256" key="1">
    <source>
        <dbReference type="SAM" id="MobiDB-lite"/>
    </source>
</evidence>
<reference evidence="3" key="1">
    <citation type="submission" date="2016-03" db="EMBL/GenBank/DDBJ databases">
        <title>Draft genome sequence of Rosellinia necatrix.</title>
        <authorList>
            <person name="Kanematsu S."/>
        </authorList>
    </citation>
    <scope>NUCLEOTIDE SEQUENCE [LARGE SCALE GENOMIC DNA]</scope>
    <source>
        <strain evidence="3">W97</strain>
    </source>
</reference>
<keyword evidence="2" id="KW-1133">Transmembrane helix</keyword>
<name>A0A1S8A5L0_ROSNE</name>
<accession>A0A1S8A5L0</accession>
<organism evidence="3">
    <name type="scientific">Rosellinia necatrix</name>
    <name type="common">White root-rot fungus</name>
    <dbReference type="NCBI Taxonomy" id="77044"/>
    <lineage>
        <taxon>Eukaryota</taxon>
        <taxon>Fungi</taxon>
        <taxon>Dikarya</taxon>
        <taxon>Ascomycota</taxon>
        <taxon>Pezizomycotina</taxon>
        <taxon>Sordariomycetes</taxon>
        <taxon>Xylariomycetidae</taxon>
        <taxon>Xylariales</taxon>
        <taxon>Xylariaceae</taxon>
        <taxon>Rosellinia</taxon>
    </lineage>
</organism>
<proteinExistence type="predicted"/>
<evidence type="ECO:0000256" key="2">
    <source>
        <dbReference type="SAM" id="Phobius"/>
    </source>
</evidence>